<dbReference type="OrthoDB" id="6495301at2759"/>
<evidence type="ECO:0000313" key="5">
    <source>
        <dbReference type="EMBL" id="RCN45749.1"/>
    </source>
</evidence>
<dbReference type="SUPFAM" id="SSF89817">
    <property type="entry name" value="Mago nashi protein"/>
    <property type="match status" value="1"/>
</dbReference>
<accession>A0A368GR34</accession>
<dbReference type="InterPro" id="IPR036605">
    <property type="entry name" value="Mago_nashi_sf"/>
</dbReference>
<evidence type="ECO:0000256" key="3">
    <source>
        <dbReference type="ARBA" id="ARBA00022816"/>
    </source>
</evidence>
<dbReference type="InterPro" id="IPR004023">
    <property type="entry name" value="Mago_nashi"/>
</dbReference>
<keyword evidence="6" id="KW-1185">Reference proteome</keyword>
<organism evidence="5 6">
    <name type="scientific">Ancylostoma caninum</name>
    <name type="common">Dog hookworm</name>
    <dbReference type="NCBI Taxonomy" id="29170"/>
    <lineage>
        <taxon>Eukaryota</taxon>
        <taxon>Metazoa</taxon>
        <taxon>Ecdysozoa</taxon>
        <taxon>Nematoda</taxon>
        <taxon>Chromadorea</taxon>
        <taxon>Rhabditida</taxon>
        <taxon>Rhabditina</taxon>
        <taxon>Rhabditomorpha</taxon>
        <taxon>Strongyloidea</taxon>
        <taxon>Ancylostomatidae</taxon>
        <taxon>Ancylostomatinae</taxon>
        <taxon>Ancylostoma</taxon>
    </lineage>
</organism>
<evidence type="ECO:0000256" key="2">
    <source>
        <dbReference type="ARBA" id="ARBA00009270"/>
    </source>
</evidence>
<keyword evidence="3" id="KW-0813">Transport</keyword>
<dbReference type="GO" id="GO:0035145">
    <property type="term" value="C:exon-exon junction complex"/>
    <property type="evidence" value="ECO:0007669"/>
    <property type="project" value="InterPro"/>
</dbReference>
<comment type="subcellular location">
    <subcellularLocation>
        <location evidence="1">Nucleus</location>
    </subcellularLocation>
</comment>
<dbReference type="Proteomes" id="UP000252519">
    <property type="component" value="Unassembled WGS sequence"/>
</dbReference>
<reference evidence="5 6" key="1">
    <citation type="submission" date="2014-10" db="EMBL/GenBank/DDBJ databases">
        <title>Draft genome of the hookworm Ancylostoma caninum.</title>
        <authorList>
            <person name="Mitreva M."/>
        </authorList>
    </citation>
    <scope>NUCLEOTIDE SEQUENCE [LARGE SCALE GENOMIC DNA]</scope>
    <source>
        <strain evidence="5 6">Baltimore</strain>
    </source>
</reference>
<dbReference type="GO" id="GO:0051028">
    <property type="term" value="P:mRNA transport"/>
    <property type="evidence" value="ECO:0007669"/>
    <property type="project" value="UniProtKB-KW"/>
</dbReference>
<protein>
    <submittedName>
        <fullName evidence="5">Uncharacterized protein</fullName>
    </submittedName>
</protein>
<dbReference type="Pfam" id="PF02792">
    <property type="entry name" value="Mago_nashi"/>
    <property type="match status" value="1"/>
</dbReference>
<comment type="caution">
    <text evidence="5">The sequence shown here is derived from an EMBL/GenBank/DDBJ whole genome shotgun (WGS) entry which is preliminary data.</text>
</comment>
<evidence type="ECO:0000313" key="6">
    <source>
        <dbReference type="Proteomes" id="UP000252519"/>
    </source>
</evidence>
<dbReference type="EMBL" id="JOJR01000094">
    <property type="protein sequence ID" value="RCN45749.1"/>
    <property type="molecule type" value="Genomic_DNA"/>
</dbReference>
<gene>
    <name evidence="5" type="ORF">ANCCAN_08249</name>
</gene>
<sequence>MQSKREPASCFVENDDASDQCRGGYGNDKYRIFGPTVAITKIPDGLRSLYDLVQDFKCLVFSPIGLHFICFHLISLQD</sequence>
<dbReference type="STRING" id="29170.A0A368GR34"/>
<keyword evidence="3" id="KW-0509">mRNA transport</keyword>
<dbReference type="GO" id="GO:0008380">
    <property type="term" value="P:RNA splicing"/>
    <property type="evidence" value="ECO:0007669"/>
    <property type="project" value="InterPro"/>
</dbReference>
<proteinExistence type="inferred from homology"/>
<evidence type="ECO:0000256" key="1">
    <source>
        <dbReference type="ARBA" id="ARBA00004123"/>
    </source>
</evidence>
<evidence type="ECO:0000256" key="4">
    <source>
        <dbReference type="ARBA" id="ARBA00023242"/>
    </source>
</evidence>
<dbReference type="AlphaFoldDB" id="A0A368GR34"/>
<name>A0A368GR34_ANCCA</name>
<keyword evidence="4" id="KW-0539">Nucleus</keyword>
<comment type="similarity">
    <text evidence="2">Belongs to the mago nashi family.</text>
</comment>